<evidence type="ECO:0000256" key="6">
    <source>
        <dbReference type="PIRSR" id="PIRSR000524-1"/>
    </source>
</evidence>
<dbReference type="EMBL" id="DXAN01000021">
    <property type="protein sequence ID" value="HJA08785.1"/>
    <property type="molecule type" value="Genomic_DNA"/>
</dbReference>
<reference evidence="9" key="2">
    <citation type="submission" date="2021-04" db="EMBL/GenBank/DDBJ databases">
        <authorList>
            <person name="Gilroy R."/>
        </authorList>
    </citation>
    <scope>NUCLEOTIDE SEQUENCE</scope>
    <source>
        <strain evidence="9">CHK186-16707</strain>
    </source>
</reference>
<dbReference type="PIRSF" id="PIRSF000524">
    <property type="entry name" value="SPT"/>
    <property type="match status" value="1"/>
</dbReference>
<organism evidence="9 10">
    <name type="scientific">Candidatus Mailhella merdigallinarum</name>
    <dbReference type="NCBI Taxonomy" id="2838658"/>
    <lineage>
        <taxon>Bacteria</taxon>
        <taxon>Pseudomonadati</taxon>
        <taxon>Thermodesulfobacteriota</taxon>
        <taxon>Desulfovibrionia</taxon>
        <taxon>Desulfovibrionales</taxon>
        <taxon>Desulfovibrionaceae</taxon>
        <taxon>Mailhella</taxon>
    </lineage>
</organism>
<evidence type="ECO:0000256" key="7">
    <source>
        <dbReference type="PIRSR" id="PIRSR000524-50"/>
    </source>
</evidence>
<dbReference type="Gene3D" id="3.90.1150.10">
    <property type="entry name" value="Aspartate Aminotransferase, domain 1"/>
    <property type="match status" value="1"/>
</dbReference>
<dbReference type="Proteomes" id="UP000824225">
    <property type="component" value="Unassembled WGS sequence"/>
</dbReference>
<evidence type="ECO:0000313" key="10">
    <source>
        <dbReference type="Proteomes" id="UP000824225"/>
    </source>
</evidence>
<dbReference type="InterPro" id="IPR015422">
    <property type="entry name" value="PyrdxlP-dep_Trfase_small"/>
</dbReference>
<comment type="cofactor">
    <cofactor evidence="1 7">
        <name>pyridoxal 5'-phosphate</name>
        <dbReference type="ChEBI" id="CHEBI:597326"/>
    </cofactor>
</comment>
<dbReference type="InterPro" id="IPR024169">
    <property type="entry name" value="SP_NH2Trfase/AEP_transaminase"/>
</dbReference>
<sequence>MPLAPYTTMPFYPGPVSIHPDALEALRRDYGPPRFGTDYADLYRATCANLQKFAGTTHEVVLPTGEGMLALWGALKCTLRPGDPVVTVGTGVFGDGFGDMAAGLGCVVEKVSLPYDSTLTAEALDRVDDALRRLKPVVLTAVHCETPSGTLNPLEGLGRLKQERGVPLFIVDAVASLGGAPVSTDAWNVDILLGGSQKCFACPPDMSILAVSDAAWERMVEVNYQGYEALLPFHQADQDPMRFPYTPNWPGVAALHASTEALLKEGPVHVFARHEAVAAQCRHGLADLNIPLWTAPDAVNSPTVTAARVPVGFTWPEWKAALAAHGLVVGGSLGPMNGKVFRLGHMGTQADAHRMASALAVMEEVLKTR</sequence>
<accession>A0A9D2HEV6</accession>
<dbReference type="Gene3D" id="3.40.640.10">
    <property type="entry name" value="Type I PLP-dependent aspartate aminotransferase-like (Major domain)"/>
    <property type="match status" value="1"/>
</dbReference>
<dbReference type="InterPro" id="IPR015424">
    <property type="entry name" value="PyrdxlP-dep_Trfase"/>
</dbReference>
<evidence type="ECO:0000256" key="3">
    <source>
        <dbReference type="ARBA" id="ARBA00022576"/>
    </source>
</evidence>
<keyword evidence="4" id="KW-0808">Transferase</keyword>
<dbReference type="GO" id="GO:0004760">
    <property type="term" value="F:L-serine-pyruvate transaminase activity"/>
    <property type="evidence" value="ECO:0007669"/>
    <property type="project" value="TreeGrafter"/>
</dbReference>
<comment type="similarity">
    <text evidence="2">Belongs to the class-V pyridoxal-phosphate-dependent aminotransferase family.</text>
</comment>
<dbReference type="GO" id="GO:0008453">
    <property type="term" value="F:alanine-glyoxylate transaminase activity"/>
    <property type="evidence" value="ECO:0007669"/>
    <property type="project" value="TreeGrafter"/>
</dbReference>
<evidence type="ECO:0000259" key="8">
    <source>
        <dbReference type="Pfam" id="PF00266"/>
    </source>
</evidence>
<keyword evidence="3 9" id="KW-0032">Aminotransferase</keyword>
<evidence type="ECO:0000256" key="2">
    <source>
        <dbReference type="ARBA" id="ARBA00009236"/>
    </source>
</evidence>
<dbReference type="Pfam" id="PF00266">
    <property type="entry name" value="Aminotran_5"/>
    <property type="match status" value="1"/>
</dbReference>
<feature type="binding site" evidence="6">
    <location>
        <position position="342"/>
    </location>
    <ligand>
        <name>substrate</name>
    </ligand>
</feature>
<gene>
    <name evidence="9" type="ORF">H9962_06320</name>
</gene>
<dbReference type="InterPro" id="IPR015421">
    <property type="entry name" value="PyrdxlP-dep_Trfase_major"/>
</dbReference>
<reference evidence="9" key="1">
    <citation type="journal article" date="2021" name="PeerJ">
        <title>Extensive microbial diversity within the chicken gut microbiome revealed by metagenomics and culture.</title>
        <authorList>
            <person name="Gilroy R."/>
            <person name="Ravi A."/>
            <person name="Getino M."/>
            <person name="Pursley I."/>
            <person name="Horton D.L."/>
            <person name="Alikhan N.F."/>
            <person name="Baker D."/>
            <person name="Gharbi K."/>
            <person name="Hall N."/>
            <person name="Watson M."/>
            <person name="Adriaenssens E.M."/>
            <person name="Foster-Nyarko E."/>
            <person name="Jarju S."/>
            <person name="Secka A."/>
            <person name="Antonio M."/>
            <person name="Oren A."/>
            <person name="Chaudhuri R.R."/>
            <person name="La Ragione R."/>
            <person name="Hildebrand F."/>
            <person name="Pallen M.J."/>
        </authorList>
    </citation>
    <scope>NUCLEOTIDE SEQUENCE</scope>
    <source>
        <strain evidence="9">CHK186-16707</strain>
    </source>
</reference>
<dbReference type="GO" id="GO:0019265">
    <property type="term" value="P:glycine biosynthetic process, by transamination of glyoxylate"/>
    <property type="evidence" value="ECO:0007669"/>
    <property type="project" value="TreeGrafter"/>
</dbReference>
<dbReference type="PANTHER" id="PTHR21152:SF24">
    <property type="entry name" value="ALANINE--GLYOXYLATE AMINOTRANSFERASE 1"/>
    <property type="match status" value="1"/>
</dbReference>
<evidence type="ECO:0000313" key="9">
    <source>
        <dbReference type="EMBL" id="HJA08785.1"/>
    </source>
</evidence>
<evidence type="ECO:0000256" key="4">
    <source>
        <dbReference type="ARBA" id="ARBA00022679"/>
    </source>
</evidence>
<protein>
    <submittedName>
        <fullName evidence="9">Aminotransferase class V-fold PLP-dependent enzyme</fullName>
    </submittedName>
</protein>
<evidence type="ECO:0000256" key="1">
    <source>
        <dbReference type="ARBA" id="ARBA00001933"/>
    </source>
</evidence>
<feature type="domain" description="Aminotransferase class V" evidence="8">
    <location>
        <begin position="38"/>
        <end position="307"/>
    </location>
</feature>
<comment type="caution">
    <text evidence="9">The sequence shown here is derived from an EMBL/GenBank/DDBJ whole genome shotgun (WGS) entry which is preliminary data.</text>
</comment>
<feature type="modified residue" description="N6-(pyridoxal phosphate)lysine" evidence="7">
    <location>
        <position position="198"/>
    </location>
</feature>
<dbReference type="InterPro" id="IPR000192">
    <property type="entry name" value="Aminotrans_V_dom"/>
</dbReference>
<dbReference type="PANTHER" id="PTHR21152">
    <property type="entry name" value="AMINOTRANSFERASE CLASS V"/>
    <property type="match status" value="1"/>
</dbReference>
<dbReference type="SUPFAM" id="SSF53383">
    <property type="entry name" value="PLP-dependent transferases"/>
    <property type="match status" value="1"/>
</dbReference>
<name>A0A9D2HEV6_9BACT</name>
<proteinExistence type="inferred from homology"/>
<evidence type="ECO:0000256" key="5">
    <source>
        <dbReference type="ARBA" id="ARBA00022898"/>
    </source>
</evidence>
<keyword evidence="5 7" id="KW-0663">Pyridoxal phosphate</keyword>
<dbReference type="AlphaFoldDB" id="A0A9D2HEV6"/>